<sequence>MCSPKRTIVKVGIIACGAIVRELVAIANKRGWDYELTAVPAQLHNRPERIAPAVEKKLDAWAARFDRILIGYADCGTVGALDALIARYPHAIRIPGPHCYEFYGGALFDQQTERQPGTFYLTDFLAHHYEGLVIESLGLDRHPELRDIFFGNYEELLYLRQLPDQDESERARAAADRLGLAYREVDSGLEVLEERLVELIECEDH</sequence>
<accession>A0A6B1D2I2</accession>
<gene>
    <name evidence="2" type="ORF">F4X14_02260</name>
</gene>
<comment type="caution">
    <text evidence="2">The sequence shown here is derived from an EMBL/GenBank/DDBJ whole genome shotgun (WGS) entry which is preliminary data.</text>
</comment>
<dbReference type="InterPro" id="IPR012437">
    <property type="entry name" value="DUF1638"/>
</dbReference>
<evidence type="ECO:0000313" key="2">
    <source>
        <dbReference type="EMBL" id="MYC93769.1"/>
    </source>
</evidence>
<protein>
    <submittedName>
        <fullName evidence="2">DUF1638 domain-containing protein</fullName>
    </submittedName>
</protein>
<feature type="domain" description="DUF1638" evidence="1">
    <location>
        <begin position="39"/>
        <end position="194"/>
    </location>
</feature>
<reference evidence="2" key="1">
    <citation type="submission" date="2019-09" db="EMBL/GenBank/DDBJ databases">
        <title>Characterisation of the sponge microbiome using genome-centric metagenomics.</title>
        <authorList>
            <person name="Engelberts J.P."/>
            <person name="Robbins S.J."/>
            <person name="De Goeij J.M."/>
            <person name="Aranda M."/>
            <person name="Bell S.C."/>
            <person name="Webster N.S."/>
        </authorList>
    </citation>
    <scope>NUCLEOTIDE SEQUENCE</scope>
    <source>
        <strain evidence="2">SB0661_bin_32</strain>
    </source>
</reference>
<proteinExistence type="predicted"/>
<organism evidence="2">
    <name type="scientific">Caldilineaceae bacterium SB0661_bin_32</name>
    <dbReference type="NCBI Taxonomy" id="2605255"/>
    <lineage>
        <taxon>Bacteria</taxon>
        <taxon>Bacillati</taxon>
        <taxon>Chloroflexota</taxon>
        <taxon>Caldilineae</taxon>
        <taxon>Caldilineales</taxon>
        <taxon>Caldilineaceae</taxon>
    </lineage>
</organism>
<evidence type="ECO:0000259" key="1">
    <source>
        <dbReference type="Pfam" id="PF07796"/>
    </source>
</evidence>
<dbReference type="EMBL" id="VXMH01000014">
    <property type="protein sequence ID" value="MYC93769.1"/>
    <property type="molecule type" value="Genomic_DNA"/>
</dbReference>
<dbReference type="Pfam" id="PF07796">
    <property type="entry name" value="DUF1638"/>
    <property type="match status" value="1"/>
</dbReference>
<name>A0A6B1D2I2_9CHLR</name>
<dbReference type="AlphaFoldDB" id="A0A6B1D2I2"/>